<feature type="domain" description="HTH lysR-type" evidence="5">
    <location>
        <begin position="1"/>
        <end position="59"/>
    </location>
</feature>
<dbReference type="GO" id="GO:0043565">
    <property type="term" value="F:sequence-specific DNA binding"/>
    <property type="evidence" value="ECO:0007669"/>
    <property type="project" value="TreeGrafter"/>
</dbReference>
<dbReference type="InterPro" id="IPR036388">
    <property type="entry name" value="WH-like_DNA-bd_sf"/>
</dbReference>
<gene>
    <name evidence="6" type="ORF">B7H17_15470</name>
</gene>
<dbReference type="GO" id="GO:0006351">
    <property type="term" value="P:DNA-templated transcription"/>
    <property type="evidence" value="ECO:0007669"/>
    <property type="project" value="TreeGrafter"/>
</dbReference>
<accession>A0A1X0ZUQ8</accession>
<keyword evidence="4" id="KW-0804">Transcription</keyword>
<comment type="similarity">
    <text evidence="1">Belongs to the LysR transcriptional regulatory family.</text>
</comment>
<dbReference type="Proteomes" id="UP000193675">
    <property type="component" value="Unassembled WGS sequence"/>
</dbReference>
<dbReference type="PROSITE" id="PS50931">
    <property type="entry name" value="HTH_LYSR"/>
    <property type="match status" value="1"/>
</dbReference>
<dbReference type="Pfam" id="PF03466">
    <property type="entry name" value="LysR_substrate"/>
    <property type="match status" value="1"/>
</dbReference>
<dbReference type="PANTHER" id="PTHR30537:SF5">
    <property type="entry name" value="HTH-TYPE TRANSCRIPTIONAL ACTIVATOR TTDR-RELATED"/>
    <property type="match status" value="1"/>
</dbReference>
<dbReference type="CDD" id="cd08471">
    <property type="entry name" value="PBP2_CrgA_like_2"/>
    <property type="match status" value="1"/>
</dbReference>
<dbReference type="Gene3D" id="3.40.190.290">
    <property type="match status" value="1"/>
</dbReference>
<dbReference type="Pfam" id="PF00126">
    <property type="entry name" value="HTH_1"/>
    <property type="match status" value="1"/>
</dbReference>
<evidence type="ECO:0000259" key="5">
    <source>
        <dbReference type="PROSITE" id="PS50931"/>
    </source>
</evidence>
<dbReference type="InterPro" id="IPR058163">
    <property type="entry name" value="LysR-type_TF_proteobact-type"/>
</dbReference>
<dbReference type="SUPFAM" id="SSF53850">
    <property type="entry name" value="Periplasmic binding protein-like II"/>
    <property type="match status" value="1"/>
</dbReference>
<dbReference type="Gene3D" id="1.10.10.10">
    <property type="entry name" value="Winged helix-like DNA-binding domain superfamily/Winged helix DNA-binding domain"/>
    <property type="match status" value="1"/>
</dbReference>
<keyword evidence="3" id="KW-0238">DNA-binding</keyword>
<dbReference type="SUPFAM" id="SSF46785">
    <property type="entry name" value="Winged helix' DNA-binding domain"/>
    <property type="match status" value="1"/>
</dbReference>
<dbReference type="RefSeq" id="WP_084857410.1">
    <property type="nucleotide sequence ID" value="NZ_JAOTEI010000060.1"/>
</dbReference>
<dbReference type="OrthoDB" id="8885940at2"/>
<protein>
    <submittedName>
        <fullName evidence="6">LysR family transcriptional regulator</fullName>
    </submittedName>
</protein>
<reference evidence="6 7" key="1">
    <citation type="submission" date="2017-04" db="EMBL/GenBank/DDBJ databases">
        <title>Presence of VIM-2 positive Pseudomonas species in chickens and their surrounding environment.</title>
        <authorList>
            <person name="Zhang R."/>
        </authorList>
    </citation>
    <scope>NUCLEOTIDE SEQUENCE [LARGE SCALE GENOMIC DNA]</scope>
    <source>
        <strain evidence="6 7">DZ-C18</strain>
    </source>
</reference>
<organism evidence="6 7">
    <name type="scientific">Pseudomonas putida</name>
    <name type="common">Arthrobacter siderocapsulatus</name>
    <dbReference type="NCBI Taxonomy" id="303"/>
    <lineage>
        <taxon>Bacteria</taxon>
        <taxon>Pseudomonadati</taxon>
        <taxon>Pseudomonadota</taxon>
        <taxon>Gammaproteobacteria</taxon>
        <taxon>Pseudomonadales</taxon>
        <taxon>Pseudomonadaceae</taxon>
        <taxon>Pseudomonas</taxon>
    </lineage>
</organism>
<dbReference type="EMBL" id="NBWC01000019">
    <property type="protein sequence ID" value="ORL63427.1"/>
    <property type="molecule type" value="Genomic_DNA"/>
</dbReference>
<comment type="caution">
    <text evidence="6">The sequence shown here is derived from an EMBL/GenBank/DDBJ whole genome shotgun (WGS) entry which is preliminary data.</text>
</comment>
<dbReference type="InterPro" id="IPR036390">
    <property type="entry name" value="WH_DNA-bd_sf"/>
</dbReference>
<dbReference type="FunFam" id="3.40.190.290:FF:000001">
    <property type="entry name" value="Transcriptional regulator, LysR family"/>
    <property type="match status" value="1"/>
</dbReference>
<evidence type="ECO:0000256" key="3">
    <source>
        <dbReference type="ARBA" id="ARBA00023125"/>
    </source>
</evidence>
<dbReference type="InterPro" id="IPR000847">
    <property type="entry name" value="LysR_HTH_N"/>
</dbReference>
<evidence type="ECO:0000256" key="1">
    <source>
        <dbReference type="ARBA" id="ARBA00009437"/>
    </source>
</evidence>
<evidence type="ECO:0000313" key="7">
    <source>
        <dbReference type="Proteomes" id="UP000193675"/>
    </source>
</evidence>
<dbReference type="GO" id="GO:0003700">
    <property type="term" value="F:DNA-binding transcription factor activity"/>
    <property type="evidence" value="ECO:0007669"/>
    <property type="project" value="InterPro"/>
</dbReference>
<dbReference type="AlphaFoldDB" id="A0A1X0ZUQ8"/>
<proteinExistence type="inferred from homology"/>
<dbReference type="PANTHER" id="PTHR30537">
    <property type="entry name" value="HTH-TYPE TRANSCRIPTIONAL REGULATOR"/>
    <property type="match status" value="1"/>
</dbReference>
<keyword evidence="2" id="KW-0805">Transcription regulation</keyword>
<sequence>MDRLKAMATLVRIVDSGSLSAAANASGQSTASVVRTLAALEKHLGTRLLNRNTRHLALTDEGAEFLAWSRRILAEFDEVEHGFDARRKSPGGLLRITAPVEFGRRYVAPLVNEFLALHPAIQVELTLLDRLVDLLDEGVELAIRIGQLPDSSLIATPLGHTRLVRCASPEYLQRSGVPEQPSDLLAHACIGFAPQGRQWQFQEQGAVVTRSVSVRMTTNQIQVASLACQQGVGIGQLLHYQVASELADGRLVRVLQAYELADLPIQMVYPHARLLSARVRQFIDWASPRLSAVIPDPAE</sequence>
<dbReference type="InterPro" id="IPR005119">
    <property type="entry name" value="LysR_subst-bd"/>
</dbReference>
<name>A0A1X0ZUQ8_PSEPU</name>
<evidence type="ECO:0000313" key="6">
    <source>
        <dbReference type="EMBL" id="ORL63427.1"/>
    </source>
</evidence>
<dbReference type="FunFam" id="1.10.10.10:FF:000001">
    <property type="entry name" value="LysR family transcriptional regulator"/>
    <property type="match status" value="1"/>
</dbReference>
<evidence type="ECO:0000256" key="2">
    <source>
        <dbReference type="ARBA" id="ARBA00023015"/>
    </source>
</evidence>
<evidence type="ECO:0000256" key="4">
    <source>
        <dbReference type="ARBA" id="ARBA00023163"/>
    </source>
</evidence>